<dbReference type="InterPro" id="IPR004711">
    <property type="entry name" value="Benzoate_Transporter"/>
</dbReference>
<keyword evidence="1" id="KW-0812">Transmembrane</keyword>
<keyword evidence="3" id="KW-1185">Reference proteome</keyword>
<dbReference type="Proteomes" id="UP000252174">
    <property type="component" value="Unassembled WGS sequence"/>
</dbReference>
<evidence type="ECO:0000256" key="1">
    <source>
        <dbReference type="SAM" id="Phobius"/>
    </source>
</evidence>
<evidence type="ECO:0000313" key="3">
    <source>
        <dbReference type="Proteomes" id="UP000252174"/>
    </source>
</evidence>
<gene>
    <name evidence="2" type="ORF">DFR45_102204</name>
</gene>
<feature type="transmembrane region" description="Helical" evidence="1">
    <location>
        <begin position="208"/>
        <end position="228"/>
    </location>
</feature>
<dbReference type="NCBIfam" id="TIGR00843">
    <property type="entry name" value="benE"/>
    <property type="match status" value="1"/>
</dbReference>
<dbReference type="GO" id="GO:0005886">
    <property type="term" value="C:plasma membrane"/>
    <property type="evidence" value="ECO:0007669"/>
    <property type="project" value="TreeGrafter"/>
</dbReference>
<dbReference type="AlphaFoldDB" id="A0A369AN42"/>
<feature type="transmembrane region" description="Helical" evidence="1">
    <location>
        <begin position="97"/>
        <end position="116"/>
    </location>
</feature>
<feature type="transmembrane region" description="Helical" evidence="1">
    <location>
        <begin position="171"/>
        <end position="188"/>
    </location>
</feature>
<feature type="transmembrane region" description="Helical" evidence="1">
    <location>
        <begin position="322"/>
        <end position="340"/>
    </location>
</feature>
<keyword evidence="1" id="KW-0472">Membrane</keyword>
<feature type="transmembrane region" description="Helical" evidence="1">
    <location>
        <begin position="293"/>
        <end position="315"/>
    </location>
</feature>
<feature type="transmembrane region" description="Helical" evidence="1">
    <location>
        <begin position="352"/>
        <end position="384"/>
    </location>
</feature>
<protein>
    <submittedName>
        <fullName evidence="2">Benzoate membrane transport protein</fullName>
    </submittedName>
</protein>
<feature type="transmembrane region" description="Helical" evidence="1">
    <location>
        <begin position="147"/>
        <end position="164"/>
    </location>
</feature>
<comment type="caution">
    <text evidence="2">The sequence shown here is derived from an EMBL/GenBank/DDBJ whole genome shotgun (WGS) entry which is preliminary data.</text>
</comment>
<dbReference type="PANTHER" id="PTHR30199:SF0">
    <property type="entry name" value="INNER MEMBRANE PROTEIN YDCO"/>
    <property type="match status" value="1"/>
</dbReference>
<dbReference type="EMBL" id="QPJU01000002">
    <property type="protein sequence ID" value="RCX10802.1"/>
    <property type="molecule type" value="Genomic_DNA"/>
</dbReference>
<keyword evidence="1" id="KW-1133">Transmembrane helix</keyword>
<evidence type="ECO:0000313" key="2">
    <source>
        <dbReference type="EMBL" id="RCX10802.1"/>
    </source>
</evidence>
<reference evidence="2 3" key="1">
    <citation type="submission" date="2018-07" db="EMBL/GenBank/DDBJ databases">
        <title>Genomic Encyclopedia of Type Strains, Phase IV (KMG-IV): sequencing the most valuable type-strain genomes for metagenomic binning, comparative biology and taxonomic classification.</title>
        <authorList>
            <person name="Goeker M."/>
        </authorList>
    </citation>
    <scope>NUCLEOTIDE SEQUENCE [LARGE SCALE GENOMIC DNA]</scope>
    <source>
        <strain evidence="2 3">DSM 100911</strain>
    </source>
</reference>
<dbReference type="Pfam" id="PF03594">
    <property type="entry name" value="BenE"/>
    <property type="match status" value="1"/>
</dbReference>
<feature type="transmembrane region" description="Helical" evidence="1">
    <location>
        <begin position="46"/>
        <end position="65"/>
    </location>
</feature>
<dbReference type="OrthoDB" id="9792424at2"/>
<dbReference type="GO" id="GO:0042925">
    <property type="term" value="F:benzoate transmembrane transporter activity"/>
    <property type="evidence" value="ECO:0007669"/>
    <property type="project" value="InterPro"/>
</dbReference>
<proteinExistence type="predicted"/>
<dbReference type="PANTHER" id="PTHR30199">
    <property type="entry name" value="MFS FAMILY TRANSPORTER, PREDICTED SUBSTRATE BENZOATE"/>
    <property type="match status" value="1"/>
</dbReference>
<organism evidence="2 3">
    <name type="scientific">Extensimonas vulgaris</name>
    <dbReference type="NCBI Taxonomy" id="1031594"/>
    <lineage>
        <taxon>Bacteria</taxon>
        <taxon>Pseudomonadati</taxon>
        <taxon>Pseudomonadota</taxon>
        <taxon>Betaproteobacteria</taxon>
        <taxon>Burkholderiales</taxon>
        <taxon>Comamonadaceae</taxon>
        <taxon>Extensimonas</taxon>
    </lineage>
</organism>
<accession>A0A369AN42</accession>
<sequence>MQLFKDLSLSAVTAGFVAMLVGFTSSVAIIFQAAQALHATPAQITSWVWALGLGAGLCTLVPSLLVRMPVMVAWSTPGLAVIATAGIEGGFDMAHAVGAFLVCAVLMTLAGATGWFERAMNRIPMEIASALLAGVLARFGLQAFTAAQTALPLVLLMLGGYLLARRFVPRYAVVVTLAVGVAWVLLRGELAWTSVHLELARPVFTAPVFSLSATISLAVPLFIVTMASQNLPGVAVIRATGYKIQVSRLITLTGLATVVLAPFGAHALNLSAITAAICMGPEAHEDQAKRYTAAVACGAFYVVVGLFGAIITSLLMAFPKELVAAIAGLALLGTIGNGLAGALREEAHREAALITFLVTLSGVALAGVGSAFWGVVAGSLALAVQGLQRGRVARG</sequence>
<dbReference type="RefSeq" id="WP_114482388.1">
    <property type="nucleotide sequence ID" value="NZ_QPJU01000002.1"/>
</dbReference>
<name>A0A369AN42_9BURK</name>
<feature type="transmembrane region" description="Helical" evidence="1">
    <location>
        <begin position="249"/>
        <end position="273"/>
    </location>
</feature>